<evidence type="ECO:0000313" key="3">
    <source>
        <dbReference type="Proteomes" id="UP000297053"/>
    </source>
</evidence>
<proteinExistence type="predicted"/>
<name>A0A4D6KDF0_9EURY</name>
<dbReference type="OMA" id="VFEANKC"/>
<dbReference type="DNASU" id="8411115"/>
<dbReference type="SMR" id="A0A4D6KDF0"/>
<dbReference type="KEGG" id="halz:E5139_11090"/>
<reference evidence="2 3" key="2">
    <citation type="submission" date="2019-04" db="EMBL/GenBank/DDBJ databases">
        <authorList>
            <person name="Yang S."/>
            <person name="Wei W."/>
        </authorList>
    </citation>
    <scope>NUCLEOTIDE SEQUENCE [LARGE SCALE GENOMIC DNA]</scope>
    <source>
        <strain evidence="3">ZP60</strain>
    </source>
</reference>
<dbReference type="RefSeq" id="WP_015762551.1">
    <property type="nucleotide sequence ID" value="NZ_CP039375.1"/>
</dbReference>
<dbReference type="Gene3D" id="3.30.70.20">
    <property type="match status" value="1"/>
</dbReference>
<protein>
    <submittedName>
        <fullName evidence="2">Ferredoxin</fullName>
    </submittedName>
</protein>
<dbReference type="AlphaFoldDB" id="A0A4D6KDF0"/>
<gene>
    <name evidence="2" type="ORF">E5139_11090</name>
</gene>
<dbReference type="Proteomes" id="UP000297053">
    <property type="component" value="Chromosome"/>
</dbReference>
<sequence length="113" mass="12215">MADEDAPVDPSQMGGTDAPPVEDKPYKIIFEANKCIGAGKCAEVSHNWDLNLDTGIAAPKMYFVGEDEVDDEIRAAEVCPAKKDVGVIHVVDRRTDEEIAPDPEGDGTLSVDW</sequence>
<reference evidence="2 3" key="1">
    <citation type="submission" date="2019-04" db="EMBL/GenBank/DDBJ databases">
        <title>Complete genome sequence of Arthrobacter sp. ZXY-2 associated with effective atrazine degradation and salt adaptation.</title>
        <authorList>
            <person name="Zhao X."/>
        </authorList>
    </citation>
    <scope>NUCLEOTIDE SEQUENCE [LARGE SCALE GENOMIC DNA]</scope>
    <source>
        <strain evidence="3">ZP60</strain>
    </source>
</reference>
<accession>A0A4D6KDF0</accession>
<dbReference type="SUPFAM" id="SSF54862">
    <property type="entry name" value="4Fe-4S ferredoxins"/>
    <property type="match status" value="1"/>
</dbReference>
<organism evidence="2 3">
    <name type="scientific">Halomicrobium mukohataei</name>
    <dbReference type="NCBI Taxonomy" id="57705"/>
    <lineage>
        <taxon>Archaea</taxon>
        <taxon>Methanobacteriati</taxon>
        <taxon>Methanobacteriota</taxon>
        <taxon>Stenosarchaea group</taxon>
        <taxon>Halobacteria</taxon>
        <taxon>Halobacteriales</taxon>
        <taxon>Haloarculaceae</taxon>
        <taxon>Halomicrobium</taxon>
    </lineage>
</organism>
<feature type="region of interest" description="Disordered" evidence="1">
    <location>
        <begin position="1"/>
        <end position="23"/>
    </location>
</feature>
<evidence type="ECO:0000313" key="2">
    <source>
        <dbReference type="EMBL" id="QCD66160.1"/>
    </source>
</evidence>
<evidence type="ECO:0000256" key="1">
    <source>
        <dbReference type="SAM" id="MobiDB-lite"/>
    </source>
</evidence>
<dbReference type="GeneID" id="42179488"/>
<dbReference type="EMBL" id="CP039375">
    <property type="protein sequence ID" value="QCD66160.1"/>
    <property type="molecule type" value="Genomic_DNA"/>
</dbReference>